<name>A0ABD1YJJ7_9MARC</name>
<evidence type="ECO:0000313" key="2">
    <source>
        <dbReference type="Proteomes" id="UP001605036"/>
    </source>
</evidence>
<evidence type="ECO:0008006" key="3">
    <source>
        <dbReference type="Google" id="ProtNLM"/>
    </source>
</evidence>
<dbReference type="Proteomes" id="UP001605036">
    <property type="component" value="Unassembled WGS sequence"/>
</dbReference>
<sequence length="176" mass="19726">MNLVIAAFLSVVAITLCIFLGSPFYWQLKDDAAAGLEGSGSDICPPCTCDCVASQFQGFLNETYANLDYVTLPNCGRNDPDMLQELKKSRTQLLEEELQLEDAVWIGDRARFDSKIQEFEAMAAHYLEESQQCNSEMSASESAREKAEADLVTQRKITYSWESRAHALGWIHIDSQ</sequence>
<comment type="caution">
    <text evidence="1">The sequence shown here is derived from an EMBL/GenBank/DDBJ whole genome shotgun (WGS) entry which is preliminary data.</text>
</comment>
<accession>A0ABD1YJJ7</accession>
<dbReference type="EMBL" id="JBHFFA010000004">
    <property type="protein sequence ID" value="KAL2630964.1"/>
    <property type="molecule type" value="Genomic_DNA"/>
</dbReference>
<proteinExistence type="predicted"/>
<dbReference type="InterPro" id="IPR010471">
    <property type="entry name" value="DUF1068"/>
</dbReference>
<keyword evidence="2" id="KW-1185">Reference proteome</keyword>
<protein>
    <recommendedName>
        <fullName evidence="3">Lysozyme inhibitor LprI N-terminal domain-containing protein</fullName>
    </recommendedName>
</protein>
<dbReference type="PANTHER" id="PTHR32254">
    <property type="entry name" value="EXPRESSED PROTEIN"/>
    <property type="match status" value="1"/>
</dbReference>
<gene>
    <name evidence="1" type="ORF">R1flu_015650</name>
</gene>
<dbReference type="PANTHER" id="PTHR32254:SF6">
    <property type="entry name" value="DUF1068 DOMAIN-CONTAINING PROTEIN"/>
    <property type="match status" value="1"/>
</dbReference>
<dbReference type="AlphaFoldDB" id="A0ABD1YJJ7"/>
<evidence type="ECO:0000313" key="1">
    <source>
        <dbReference type="EMBL" id="KAL2630964.1"/>
    </source>
</evidence>
<reference evidence="1 2" key="1">
    <citation type="submission" date="2024-09" db="EMBL/GenBank/DDBJ databases">
        <title>Chromosome-scale assembly of Riccia fluitans.</title>
        <authorList>
            <person name="Paukszto L."/>
            <person name="Sawicki J."/>
            <person name="Karawczyk K."/>
            <person name="Piernik-Szablinska J."/>
            <person name="Szczecinska M."/>
            <person name="Mazdziarz M."/>
        </authorList>
    </citation>
    <scope>NUCLEOTIDE SEQUENCE [LARGE SCALE GENOMIC DNA]</scope>
    <source>
        <strain evidence="1">Rf_01</strain>
        <tissue evidence="1">Aerial parts of the thallus</tissue>
    </source>
</reference>
<organism evidence="1 2">
    <name type="scientific">Riccia fluitans</name>
    <dbReference type="NCBI Taxonomy" id="41844"/>
    <lineage>
        <taxon>Eukaryota</taxon>
        <taxon>Viridiplantae</taxon>
        <taxon>Streptophyta</taxon>
        <taxon>Embryophyta</taxon>
        <taxon>Marchantiophyta</taxon>
        <taxon>Marchantiopsida</taxon>
        <taxon>Marchantiidae</taxon>
        <taxon>Marchantiales</taxon>
        <taxon>Ricciaceae</taxon>
        <taxon>Riccia</taxon>
    </lineage>
</organism>
<dbReference type="Pfam" id="PF06364">
    <property type="entry name" value="DUF1068"/>
    <property type="match status" value="1"/>
</dbReference>